<evidence type="ECO:0000256" key="9">
    <source>
        <dbReference type="RuleBase" id="RU000461"/>
    </source>
</evidence>
<comment type="cofactor">
    <cofactor evidence="1 8">
        <name>heme</name>
        <dbReference type="ChEBI" id="CHEBI:30413"/>
    </cofactor>
</comment>
<sequence length="543" mass="61079">MLSVDDLRNGGPILYGGAVLTVILAVRQIAASQKKQLPLPPGPKGSFIVGNINDLPPPGPPEWQHWLKHKDVYGPISSVTVLGQTIILIHDLDIAEELLVRRQSNYSSRPHLFFAGEMCGMGHIVTFQGYNKNFKQQRKLAAWQIGSNTAIRKLHPLINTHVQRFLFRTLSNPDKYVSNLHATSSSIVLDTLYGYKPNLNGFDPLVNLVDRMMAAFSEATAAGAWIVDNIPWLRHFPEWLPGMEFKGIAREYNKTVTDTTDVPFNFVVSQRKRGQNRPSYVSGLLDRHEKKVLNEQERAEEWKLIKDSAISLYGGGSDTTVAALAFFFRTMMFHPEVQKKAQEEIDRVIGNDRLPGFSDRPDLPYVEAVFKESLRFNPIVPAGFPHTVDTEDEYGGYRIPKGAIMVPSIHWFSRDPKTYTDPETFNPERFLKEQPELNPKKFVFGFGRRICPGQQLADASTFLTIAQTLAVFDIKKPVDPDTGLDIEPAMGSTSGTVSHPHPFKCCFVPRNEKCEELISRVEKEIIAEGDGDARIVDELHLID</sequence>
<dbReference type="InterPro" id="IPR017972">
    <property type="entry name" value="Cyt_P450_CS"/>
</dbReference>
<evidence type="ECO:0000256" key="1">
    <source>
        <dbReference type="ARBA" id="ARBA00001971"/>
    </source>
</evidence>
<evidence type="ECO:0000313" key="10">
    <source>
        <dbReference type="EMBL" id="KAK6343100.1"/>
    </source>
</evidence>
<dbReference type="GO" id="GO:0016705">
    <property type="term" value="F:oxidoreductase activity, acting on paired donors, with incorporation or reduction of molecular oxygen"/>
    <property type="evidence" value="ECO:0007669"/>
    <property type="project" value="InterPro"/>
</dbReference>
<gene>
    <name evidence="10" type="ORF">TWF718_008473</name>
</gene>
<dbReference type="SUPFAM" id="SSF48264">
    <property type="entry name" value="Cytochrome P450"/>
    <property type="match status" value="1"/>
</dbReference>
<evidence type="ECO:0008006" key="12">
    <source>
        <dbReference type="Google" id="ProtNLM"/>
    </source>
</evidence>
<comment type="similarity">
    <text evidence="2 9">Belongs to the cytochrome P450 family.</text>
</comment>
<dbReference type="CDD" id="cd11065">
    <property type="entry name" value="CYP64-like"/>
    <property type="match status" value="1"/>
</dbReference>
<dbReference type="PANTHER" id="PTHR46300:SF7">
    <property type="entry name" value="P450, PUTATIVE (EUROFUNG)-RELATED"/>
    <property type="match status" value="1"/>
</dbReference>
<dbReference type="Gene3D" id="1.10.630.10">
    <property type="entry name" value="Cytochrome P450"/>
    <property type="match status" value="1"/>
</dbReference>
<dbReference type="GO" id="GO:0005506">
    <property type="term" value="F:iron ion binding"/>
    <property type="evidence" value="ECO:0007669"/>
    <property type="project" value="InterPro"/>
</dbReference>
<organism evidence="10 11">
    <name type="scientific">Orbilia javanica</name>
    <dbReference type="NCBI Taxonomy" id="47235"/>
    <lineage>
        <taxon>Eukaryota</taxon>
        <taxon>Fungi</taxon>
        <taxon>Dikarya</taxon>
        <taxon>Ascomycota</taxon>
        <taxon>Pezizomycotina</taxon>
        <taxon>Orbiliomycetes</taxon>
        <taxon>Orbiliales</taxon>
        <taxon>Orbiliaceae</taxon>
        <taxon>Orbilia</taxon>
    </lineage>
</organism>
<dbReference type="InterPro" id="IPR036396">
    <property type="entry name" value="Cyt_P450_sf"/>
</dbReference>
<dbReference type="GO" id="GO:0020037">
    <property type="term" value="F:heme binding"/>
    <property type="evidence" value="ECO:0007669"/>
    <property type="project" value="InterPro"/>
</dbReference>
<evidence type="ECO:0000256" key="4">
    <source>
        <dbReference type="ARBA" id="ARBA00022723"/>
    </source>
</evidence>
<dbReference type="AlphaFoldDB" id="A0AAN8MN17"/>
<evidence type="ECO:0000256" key="6">
    <source>
        <dbReference type="ARBA" id="ARBA00023004"/>
    </source>
</evidence>
<dbReference type="PRINTS" id="PR00385">
    <property type="entry name" value="P450"/>
</dbReference>
<evidence type="ECO:0000256" key="2">
    <source>
        <dbReference type="ARBA" id="ARBA00010617"/>
    </source>
</evidence>
<keyword evidence="5 9" id="KW-0560">Oxidoreductase</keyword>
<dbReference type="PRINTS" id="PR00463">
    <property type="entry name" value="EP450I"/>
</dbReference>
<dbReference type="InterPro" id="IPR001128">
    <property type="entry name" value="Cyt_P450"/>
</dbReference>
<dbReference type="PROSITE" id="PS00086">
    <property type="entry name" value="CYTOCHROME_P450"/>
    <property type="match status" value="1"/>
</dbReference>
<evidence type="ECO:0000256" key="3">
    <source>
        <dbReference type="ARBA" id="ARBA00022617"/>
    </source>
</evidence>
<accession>A0AAN8MN17</accession>
<keyword evidence="6 8" id="KW-0408">Iron</keyword>
<evidence type="ECO:0000256" key="5">
    <source>
        <dbReference type="ARBA" id="ARBA00023002"/>
    </source>
</evidence>
<evidence type="ECO:0000256" key="7">
    <source>
        <dbReference type="ARBA" id="ARBA00023033"/>
    </source>
</evidence>
<protein>
    <recommendedName>
        <fullName evidence="12">Cytochrome P450</fullName>
    </recommendedName>
</protein>
<dbReference type="GO" id="GO:0004497">
    <property type="term" value="F:monooxygenase activity"/>
    <property type="evidence" value="ECO:0007669"/>
    <property type="project" value="UniProtKB-KW"/>
</dbReference>
<dbReference type="InterPro" id="IPR050364">
    <property type="entry name" value="Cytochrome_P450_fung"/>
</dbReference>
<keyword evidence="7 9" id="KW-0503">Monooxygenase</keyword>
<dbReference type="PANTHER" id="PTHR46300">
    <property type="entry name" value="P450, PUTATIVE (EUROFUNG)-RELATED-RELATED"/>
    <property type="match status" value="1"/>
</dbReference>
<dbReference type="EMBL" id="JAVHNR010000005">
    <property type="protein sequence ID" value="KAK6343100.1"/>
    <property type="molecule type" value="Genomic_DNA"/>
</dbReference>
<evidence type="ECO:0000256" key="8">
    <source>
        <dbReference type="PIRSR" id="PIRSR602401-1"/>
    </source>
</evidence>
<dbReference type="Pfam" id="PF00067">
    <property type="entry name" value="p450"/>
    <property type="match status" value="1"/>
</dbReference>
<keyword evidence="3 8" id="KW-0349">Heme</keyword>
<evidence type="ECO:0000313" key="11">
    <source>
        <dbReference type="Proteomes" id="UP001313282"/>
    </source>
</evidence>
<comment type="caution">
    <text evidence="10">The sequence shown here is derived from an EMBL/GenBank/DDBJ whole genome shotgun (WGS) entry which is preliminary data.</text>
</comment>
<reference evidence="10 11" key="1">
    <citation type="submission" date="2019-10" db="EMBL/GenBank/DDBJ databases">
        <authorList>
            <person name="Palmer J.M."/>
        </authorList>
    </citation>
    <scope>NUCLEOTIDE SEQUENCE [LARGE SCALE GENOMIC DNA]</scope>
    <source>
        <strain evidence="10 11">TWF718</strain>
    </source>
</reference>
<keyword evidence="11" id="KW-1185">Reference proteome</keyword>
<dbReference type="InterPro" id="IPR002401">
    <property type="entry name" value="Cyt_P450_E_grp-I"/>
</dbReference>
<proteinExistence type="inferred from homology"/>
<name>A0AAN8MN17_9PEZI</name>
<dbReference type="Proteomes" id="UP001313282">
    <property type="component" value="Unassembled WGS sequence"/>
</dbReference>
<feature type="binding site" description="axial binding residue" evidence="8">
    <location>
        <position position="451"/>
    </location>
    <ligand>
        <name>heme</name>
        <dbReference type="ChEBI" id="CHEBI:30413"/>
    </ligand>
    <ligandPart>
        <name>Fe</name>
        <dbReference type="ChEBI" id="CHEBI:18248"/>
    </ligandPart>
</feature>
<keyword evidence="4 8" id="KW-0479">Metal-binding</keyword>